<name>A0A239BMK8_9ACTN</name>
<dbReference type="EMBL" id="FZNR01000010">
    <property type="protein sequence ID" value="SNS09086.1"/>
    <property type="molecule type" value="Genomic_DNA"/>
</dbReference>
<proteinExistence type="predicted"/>
<evidence type="ECO:0000313" key="2">
    <source>
        <dbReference type="EMBL" id="SNS09086.1"/>
    </source>
</evidence>
<gene>
    <name evidence="2" type="ORF">SAMN06264365_1108</name>
</gene>
<keyword evidence="3" id="KW-1185">Reference proteome</keyword>
<evidence type="ECO:0008006" key="4">
    <source>
        <dbReference type="Google" id="ProtNLM"/>
    </source>
</evidence>
<feature type="region of interest" description="Disordered" evidence="1">
    <location>
        <begin position="210"/>
        <end position="229"/>
    </location>
</feature>
<organism evidence="2 3">
    <name type="scientific">Actinoplanes regularis</name>
    <dbReference type="NCBI Taxonomy" id="52697"/>
    <lineage>
        <taxon>Bacteria</taxon>
        <taxon>Bacillati</taxon>
        <taxon>Actinomycetota</taxon>
        <taxon>Actinomycetes</taxon>
        <taxon>Micromonosporales</taxon>
        <taxon>Micromonosporaceae</taxon>
        <taxon>Actinoplanes</taxon>
    </lineage>
</organism>
<dbReference type="OrthoDB" id="292843at2"/>
<dbReference type="RefSeq" id="WP_089295579.1">
    <property type="nucleotide sequence ID" value="NZ_BOMU01000062.1"/>
</dbReference>
<dbReference type="Proteomes" id="UP000198415">
    <property type="component" value="Unassembled WGS sequence"/>
</dbReference>
<protein>
    <recommendedName>
        <fullName evidence="4">HEAT repeat-containing protein</fullName>
    </recommendedName>
</protein>
<accession>A0A239BMK8</accession>
<evidence type="ECO:0000313" key="3">
    <source>
        <dbReference type="Proteomes" id="UP000198415"/>
    </source>
</evidence>
<reference evidence="2 3" key="1">
    <citation type="submission" date="2017-06" db="EMBL/GenBank/DDBJ databases">
        <authorList>
            <person name="Kim H.J."/>
            <person name="Triplett B.A."/>
        </authorList>
    </citation>
    <scope>NUCLEOTIDE SEQUENCE [LARGE SCALE GENOMIC DNA]</scope>
    <source>
        <strain evidence="2 3">DSM 43151</strain>
    </source>
</reference>
<dbReference type="AlphaFoldDB" id="A0A239BMK8"/>
<evidence type="ECO:0000256" key="1">
    <source>
        <dbReference type="SAM" id="MobiDB-lite"/>
    </source>
</evidence>
<sequence length="229" mass="24997">MRPETVLEQTDWRALEHSHGPAWPQTPRLLAGLLTGDRDDARRALSHLWEELFHQGTIYGATPAAARFVAAALADPRVRAQPGPTREYGDGPLAAALLHWLSGLGYAMGVQWRELFGDGPFVEKIGGPLRPMRPRLHAVVTAFLDDPDDYVRDAALIAAVNLASASELAPHRAALSARVRATIAADPHWCHTSTAVLNLRYWGEHGLPAAKPAKPAYEPQQGSYDDPPF</sequence>